<dbReference type="InterPro" id="IPR050387">
    <property type="entry name" value="Hedgehog_Signaling"/>
</dbReference>
<keyword evidence="1" id="KW-0217">Developmental protein</keyword>
<dbReference type="PANTHER" id="PTHR11889">
    <property type="entry name" value="HEDGEHOG"/>
    <property type="match status" value="1"/>
</dbReference>
<evidence type="ECO:0000313" key="7">
    <source>
        <dbReference type="EMBL" id="CAF3602854.1"/>
    </source>
</evidence>
<dbReference type="Proteomes" id="UP000663829">
    <property type="component" value="Unassembled WGS sequence"/>
</dbReference>
<feature type="chain" id="PRO_5035599555" description="Hint domain-containing protein" evidence="3">
    <location>
        <begin position="22"/>
        <end position="259"/>
    </location>
</feature>
<dbReference type="SMART" id="SM00306">
    <property type="entry name" value="HintN"/>
    <property type="match status" value="1"/>
</dbReference>
<comment type="caution">
    <text evidence="6">The sequence shown here is derived from an EMBL/GenBank/DDBJ whole genome shotgun (WGS) entry which is preliminary data.</text>
</comment>
<dbReference type="InterPro" id="IPR006141">
    <property type="entry name" value="Intein_N"/>
</dbReference>
<dbReference type="GO" id="GO:0007267">
    <property type="term" value="P:cell-cell signaling"/>
    <property type="evidence" value="ECO:0007669"/>
    <property type="project" value="InterPro"/>
</dbReference>
<evidence type="ECO:0000259" key="4">
    <source>
        <dbReference type="SMART" id="SM00306"/>
    </source>
</evidence>
<evidence type="ECO:0000313" key="8">
    <source>
        <dbReference type="EMBL" id="CAF3713734.1"/>
    </source>
</evidence>
<dbReference type="PRINTS" id="PR00632">
    <property type="entry name" value="SONICHHOG"/>
</dbReference>
<dbReference type="GO" id="GO:0016539">
    <property type="term" value="P:intein-mediated protein splicing"/>
    <property type="evidence" value="ECO:0007669"/>
    <property type="project" value="InterPro"/>
</dbReference>
<evidence type="ECO:0000313" key="6">
    <source>
        <dbReference type="EMBL" id="CAF0936645.1"/>
    </source>
</evidence>
<gene>
    <name evidence="6" type="ORF">GPM918_LOCUS10478</name>
    <name evidence="5" type="ORF">OVA965_LOCUS5531</name>
    <name evidence="8" type="ORF">SRO942_LOCUS10479</name>
    <name evidence="7" type="ORF">TMI583_LOCUS5526</name>
</gene>
<reference evidence="6" key="1">
    <citation type="submission" date="2021-02" db="EMBL/GenBank/DDBJ databases">
        <authorList>
            <person name="Nowell W R."/>
        </authorList>
    </citation>
    <scope>NUCLEOTIDE SEQUENCE</scope>
</reference>
<dbReference type="EMBL" id="CAJNOQ010002067">
    <property type="protein sequence ID" value="CAF0936645.1"/>
    <property type="molecule type" value="Genomic_DNA"/>
</dbReference>
<dbReference type="Proteomes" id="UP000682733">
    <property type="component" value="Unassembled WGS sequence"/>
</dbReference>
<dbReference type="Proteomes" id="UP000677228">
    <property type="component" value="Unassembled WGS sequence"/>
</dbReference>
<evidence type="ECO:0000313" key="9">
    <source>
        <dbReference type="Proteomes" id="UP000663829"/>
    </source>
</evidence>
<sequence>MSKIDYCTFFLLCLFTQSAAAQSGGYTYDSTCKCDSYSASYNACATWSCVYTPRTIACFPGDSWLMTRDGGVTQLSNVKVGDQVLSVDNEQNLNFEPILDFIHAEPNGLYDFLSISITSPFNDTIVLRVTANHLIFLHKNAYPIFAGRVKVGDDLQIVVDAKLSHGKVVDIKLRKSEGFYAPLTSSGKVVIDNVVASNYADINNHYLAHVAMKPYKWWLQIFGSRSTTMNCYIQSLRLFAEKWISTIMYDGTFEISGFM</sequence>
<dbReference type="OrthoDB" id="5212at2759"/>
<dbReference type="GO" id="GO:0016540">
    <property type="term" value="P:protein autoprocessing"/>
    <property type="evidence" value="ECO:0007669"/>
    <property type="project" value="InterPro"/>
</dbReference>
<dbReference type="SUPFAM" id="SSF51294">
    <property type="entry name" value="Hedgehog/intein (Hint) domain"/>
    <property type="match status" value="1"/>
</dbReference>
<dbReference type="EMBL" id="CAJNOK010001567">
    <property type="protein sequence ID" value="CAF0818685.1"/>
    <property type="molecule type" value="Genomic_DNA"/>
</dbReference>
<dbReference type="Proteomes" id="UP000681722">
    <property type="component" value="Unassembled WGS sequence"/>
</dbReference>
<dbReference type="Pfam" id="PF01079">
    <property type="entry name" value="Hint"/>
    <property type="match status" value="1"/>
</dbReference>
<dbReference type="EMBL" id="CAJOBA010001566">
    <property type="protein sequence ID" value="CAF3602854.1"/>
    <property type="molecule type" value="Genomic_DNA"/>
</dbReference>
<dbReference type="PANTHER" id="PTHR11889:SF31">
    <property type="entry name" value="PROTEIN HEDGEHOG"/>
    <property type="match status" value="1"/>
</dbReference>
<keyword evidence="9" id="KW-1185">Reference proteome</keyword>
<organism evidence="6 9">
    <name type="scientific">Didymodactylos carnosus</name>
    <dbReference type="NCBI Taxonomy" id="1234261"/>
    <lineage>
        <taxon>Eukaryota</taxon>
        <taxon>Metazoa</taxon>
        <taxon>Spiralia</taxon>
        <taxon>Gnathifera</taxon>
        <taxon>Rotifera</taxon>
        <taxon>Eurotatoria</taxon>
        <taxon>Bdelloidea</taxon>
        <taxon>Philodinida</taxon>
        <taxon>Philodinidae</taxon>
        <taxon>Didymodactylos</taxon>
    </lineage>
</organism>
<dbReference type="GO" id="GO:0048731">
    <property type="term" value="P:system development"/>
    <property type="evidence" value="ECO:0007669"/>
    <property type="project" value="UniProtKB-ARBA"/>
</dbReference>
<evidence type="ECO:0000256" key="1">
    <source>
        <dbReference type="ARBA" id="ARBA00022473"/>
    </source>
</evidence>
<name>A0A814C0L6_9BILA</name>
<feature type="domain" description="Hint" evidence="4">
    <location>
        <begin position="56"/>
        <end position="159"/>
    </location>
</feature>
<dbReference type="AlphaFoldDB" id="A0A814C0L6"/>
<accession>A0A814C0L6</accession>
<dbReference type="InterPro" id="IPR003587">
    <property type="entry name" value="Hint_dom_N"/>
</dbReference>
<evidence type="ECO:0000313" key="5">
    <source>
        <dbReference type="EMBL" id="CAF0818685.1"/>
    </source>
</evidence>
<feature type="signal peptide" evidence="3">
    <location>
        <begin position="1"/>
        <end position="21"/>
    </location>
</feature>
<dbReference type="EMBL" id="CAJOBC010002067">
    <property type="protein sequence ID" value="CAF3713734.1"/>
    <property type="molecule type" value="Genomic_DNA"/>
</dbReference>
<dbReference type="InterPro" id="IPR001657">
    <property type="entry name" value="Hedgehog"/>
</dbReference>
<dbReference type="CDD" id="cd00081">
    <property type="entry name" value="Hint"/>
    <property type="match status" value="1"/>
</dbReference>
<proteinExistence type="predicted"/>
<evidence type="ECO:0000256" key="2">
    <source>
        <dbReference type="ARBA" id="ARBA00022729"/>
    </source>
</evidence>
<dbReference type="InterPro" id="IPR036844">
    <property type="entry name" value="Hint_dom_sf"/>
</dbReference>
<dbReference type="Gene3D" id="2.170.16.10">
    <property type="entry name" value="Hedgehog/Intein (Hint) domain"/>
    <property type="match status" value="1"/>
</dbReference>
<keyword evidence="2 3" id="KW-0732">Signal</keyword>
<protein>
    <recommendedName>
        <fullName evidence="4">Hint domain-containing protein</fullName>
    </recommendedName>
</protein>
<dbReference type="InterPro" id="IPR001767">
    <property type="entry name" value="Hedgehog_Hint"/>
</dbReference>
<dbReference type="PROSITE" id="PS50817">
    <property type="entry name" value="INTEIN_N_TER"/>
    <property type="match status" value="1"/>
</dbReference>
<evidence type="ECO:0000256" key="3">
    <source>
        <dbReference type="SAM" id="SignalP"/>
    </source>
</evidence>